<organism evidence="1 2">
    <name type="scientific">Kribbella amoyensis</name>
    <dbReference type="NCBI Taxonomy" id="996641"/>
    <lineage>
        <taxon>Bacteria</taxon>
        <taxon>Bacillati</taxon>
        <taxon>Actinomycetota</taxon>
        <taxon>Actinomycetes</taxon>
        <taxon>Propionibacteriales</taxon>
        <taxon>Kribbellaceae</taxon>
        <taxon>Kribbella</taxon>
    </lineage>
</organism>
<dbReference type="AlphaFoldDB" id="A0A561BQ67"/>
<dbReference type="Proteomes" id="UP000318380">
    <property type="component" value="Unassembled WGS sequence"/>
</dbReference>
<name>A0A561BQ67_9ACTN</name>
<gene>
    <name evidence="1" type="ORF">FB561_2112</name>
</gene>
<proteinExistence type="predicted"/>
<evidence type="ECO:0000313" key="2">
    <source>
        <dbReference type="Proteomes" id="UP000318380"/>
    </source>
</evidence>
<sequence>MSYVEFWGGAYDEDPSYLRELERACGNDPRAALRLVAELAVPWLSHGHRAEAEHAAARVLAELGQVVPDGMADEYLLAVLLAPGSVRPEQVELAQQLAVELRRPFRHPVTVLLWATTFGPFEPPEVVAEILTTNERDGDAWTRAAVQLCIGYPGLTGASAAESEQAVRTALARFRMLGDRWGTLLALTVVASSGDELDEAVAIAAELGLDEEHADLLCRRAAVLGRADDYRVALDISTRAGLAELAAVARIGLARAARGGGDLSTARRHIADVLAAYPHDTPARDEALRELAALDAVQ</sequence>
<comment type="caution">
    <text evidence="1">The sequence shown here is derived from an EMBL/GenBank/DDBJ whole genome shotgun (WGS) entry which is preliminary data.</text>
</comment>
<accession>A0A561BQ67</accession>
<evidence type="ECO:0008006" key="3">
    <source>
        <dbReference type="Google" id="ProtNLM"/>
    </source>
</evidence>
<protein>
    <recommendedName>
        <fullName evidence="3">Tetratricopeptide repeat protein</fullName>
    </recommendedName>
</protein>
<evidence type="ECO:0000313" key="1">
    <source>
        <dbReference type="EMBL" id="TWD81010.1"/>
    </source>
</evidence>
<dbReference type="EMBL" id="VIVK01000001">
    <property type="protein sequence ID" value="TWD81010.1"/>
    <property type="molecule type" value="Genomic_DNA"/>
</dbReference>
<keyword evidence="2" id="KW-1185">Reference proteome</keyword>
<reference evidence="1 2" key="1">
    <citation type="submission" date="2019-06" db="EMBL/GenBank/DDBJ databases">
        <title>Sequencing the genomes of 1000 actinobacteria strains.</title>
        <authorList>
            <person name="Klenk H.-P."/>
        </authorList>
    </citation>
    <scope>NUCLEOTIDE SEQUENCE [LARGE SCALE GENOMIC DNA]</scope>
    <source>
        <strain evidence="1 2">DSM 24683</strain>
    </source>
</reference>